<evidence type="ECO:0000256" key="3">
    <source>
        <dbReference type="ARBA" id="ARBA00012949"/>
    </source>
</evidence>
<evidence type="ECO:0000256" key="9">
    <source>
        <dbReference type="ARBA" id="ARBA00022967"/>
    </source>
</evidence>
<keyword evidence="10" id="KW-0249">Electron transport</keyword>
<feature type="domain" description="Cytochrome oxidase subunit II copper A binding" evidence="21">
    <location>
        <begin position="96"/>
        <end position="207"/>
    </location>
</feature>
<comment type="catalytic activity">
    <reaction evidence="17">
        <text>4 Fe(II)-[cytochrome c] + O2 + 8 H(+)(in) = 4 Fe(III)-[cytochrome c] + 2 H2O + 4 H(+)(out)</text>
        <dbReference type="Rhea" id="RHEA:11436"/>
        <dbReference type="Rhea" id="RHEA-COMP:10350"/>
        <dbReference type="Rhea" id="RHEA-COMP:14399"/>
        <dbReference type="ChEBI" id="CHEBI:15377"/>
        <dbReference type="ChEBI" id="CHEBI:15378"/>
        <dbReference type="ChEBI" id="CHEBI:15379"/>
        <dbReference type="ChEBI" id="CHEBI:29033"/>
        <dbReference type="ChEBI" id="CHEBI:29034"/>
        <dbReference type="EC" id="7.1.1.9"/>
    </reaction>
</comment>
<evidence type="ECO:0000313" key="24">
    <source>
        <dbReference type="Proteomes" id="UP000027982"/>
    </source>
</evidence>
<dbReference type="GO" id="GO:0005507">
    <property type="term" value="F:copper ion binding"/>
    <property type="evidence" value="ECO:0007669"/>
    <property type="project" value="InterPro"/>
</dbReference>
<evidence type="ECO:0000256" key="19">
    <source>
        <dbReference type="SAM" id="MobiDB-lite"/>
    </source>
</evidence>
<evidence type="ECO:0000256" key="8">
    <source>
        <dbReference type="ARBA" id="ARBA00022723"/>
    </source>
</evidence>
<dbReference type="HOGENOM" id="CLU_036876_1_0_0"/>
<dbReference type="RefSeq" id="WP_025225878.1">
    <property type="nucleotide sequence ID" value="NZ_CP007139.1"/>
</dbReference>
<dbReference type="InterPro" id="IPR009056">
    <property type="entry name" value="Cyt_c-like_dom"/>
</dbReference>
<dbReference type="AlphaFoldDB" id="A0A068NQ93"/>
<organism evidence="23 24">
    <name type="scientific">Fimbriimonas ginsengisoli Gsoil 348</name>
    <dbReference type="NCBI Taxonomy" id="661478"/>
    <lineage>
        <taxon>Bacteria</taxon>
        <taxon>Bacillati</taxon>
        <taxon>Armatimonadota</taxon>
        <taxon>Fimbriimonadia</taxon>
        <taxon>Fimbriimonadales</taxon>
        <taxon>Fimbriimonadaceae</taxon>
        <taxon>Fimbriimonas</taxon>
    </lineage>
</organism>
<dbReference type="GO" id="GO:0016491">
    <property type="term" value="F:oxidoreductase activity"/>
    <property type="evidence" value="ECO:0007669"/>
    <property type="project" value="InterPro"/>
</dbReference>
<evidence type="ECO:0000256" key="1">
    <source>
        <dbReference type="ARBA" id="ARBA00004141"/>
    </source>
</evidence>
<dbReference type="KEGG" id="fgi:OP10G_2188"/>
<proteinExistence type="inferred from homology"/>
<dbReference type="EC" id="7.1.1.9" evidence="3"/>
<gene>
    <name evidence="23" type="ORF">OP10G_2188</name>
</gene>
<keyword evidence="24" id="KW-1185">Reference proteome</keyword>
<dbReference type="InterPro" id="IPR036909">
    <property type="entry name" value="Cyt_c-like_dom_sf"/>
</dbReference>
<feature type="domain" description="Cytochrome c" evidence="22">
    <location>
        <begin position="216"/>
        <end position="310"/>
    </location>
</feature>
<dbReference type="InterPro" id="IPR036257">
    <property type="entry name" value="Cyt_c_oxidase_su2_TM_sf"/>
</dbReference>
<comment type="subcellular location">
    <subcellularLocation>
        <location evidence="1">Membrane</location>
        <topology evidence="1">Multi-pass membrane protein</topology>
    </subcellularLocation>
</comment>
<dbReference type="STRING" id="661478.OP10G_2188"/>
<feature type="compositionally biased region" description="Polar residues" evidence="19">
    <location>
        <begin position="349"/>
        <end position="363"/>
    </location>
</feature>
<name>A0A068NQ93_FIMGI</name>
<evidence type="ECO:0000256" key="10">
    <source>
        <dbReference type="ARBA" id="ARBA00022982"/>
    </source>
</evidence>
<evidence type="ECO:0000256" key="14">
    <source>
        <dbReference type="ARBA" id="ARBA00023136"/>
    </source>
</evidence>
<dbReference type="InterPro" id="IPR002429">
    <property type="entry name" value="CcO_II-like_C"/>
</dbReference>
<accession>A0A068NQ93</accession>
<dbReference type="GO" id="GO:0020037">
    <property type="term" value="F:heme binding"/>
    <property type="evidence" value="ECO:0007669"/>
    <property type="project" value="InterPro"/>
</dbReference>
<keyword evidence="9" id="KW-1278">Translocase</keyword>
<evidence type="ECO:0000256" key="6">
    <source>
        <dbReference type="ARBA" id="ARBA00022660"/>
    </source>
</evidence>
<dbReference type="GO" id="GO:0042773">
    <property type="term" value="P:ATP synthesis coupled electron transport"/>
    <property type="evidence" value="ECO:0007669"/>
    <property type="project" value="TreeGrafter"/>
</dbReference>
<evidence type="ECO:0000256" key="2">
    <source>
        <dbReference type="ARBA" id="ARBA00007866"/>
    </source>
</evidence>
<dbReference type="NCBIfam" id="TIGR02866">
    <property type="entry name" value="CoxB"/>
    <property type="match status" value="1"/>
</dbReference>
<keyword evidence="11 20" id="KW-1133">Transmembrane helix</keyword>
<dbReference type="SUPFAM" id="SSF46626">
    <property type="entry name" value="Cytochrome c"/>
    <property type="match status" value="1"/>
</dbReference>
<dbReference type="Proteomes" id="UP000027982">
    <property type="component" value="Chromosome"/>
</dbReference>
<comment type="function">
    <text evidence="15">Subunits I and II form the functional core of the enzyme complex. Electrons originating in cytochrome c are transferred via heme a and Cu(A) to the binuclear center formed by heme a3 and Cu(B).</text>
</comment>
<dbReference type="Pfam" id="PF00116">
    <property type="entry name" value="COX2"/>
    <property type="match status" value="1"/>
</dbReference>
<dbReference type="SUPFAM" id="SSF49503">
    <property type="entry name" value="Cupredoxins"/>
    <property type="match status" value="1"/>
</dbReference>
<evidence type="ECO:0000256" key="15">
    <source>
        <dbReference type="ARBA" id="ARBA00024688"/>
    </source>
</evidence>
<keyword evidence="7 20" id="KW-0812">Transmembrane</keyword>
<dbReference type="InterPro" id="IPR001505">
    <property type="entry name" value="Copper_CuA"/>
</dbReference>
<feature type="region of interest" description="Disordered" evidence="19">
    <location>
        <begin position="315"/>
        <end position="337"/>
    </location>
</feature>
<keyword evidence="13" id="KW-0186">Copper</keyword>
<evidence type="ECO:0000313" key="23">
    <source>
        <dbReference type="EMBL" id="AIE85556.1"/>
    </source>
</evidence>
<evidence type="ECO:0000256" key="7">
    <source>
        <dbReference type="ARBA" id="ARBA00022692"/>
    </source>
</evidence>
<dbReference type="PANTHER" id="PTHR22888">
    <property type="entry name" value="CYTOCHROME C OXIDASE, SUBUNIT II"/>
    <property type="match status" value="1"/>
</dbReference>
<dbReference type="SUPFAM" id="SSF81464">
    <property type="entry name" value="Cytochrome c oxidase subunit II-like, transmembrane region"/>
    <property type="match status" value="1"/>
</dbReference>
<evidence type="ECO:0000256" key="16">
    <source>
        <dbReference type="ARBA" id="ARBA00031399"/>
    </source>
</evidence>
<evidence type="ECO:0000256" key="18">
    <source>
        <dbReference type="PROSITE-ProRule" id="PRU00433"/>
    </source>
</evidence>
<evidence type="ECO:0000259" key="21">
    <source>
        <dbReference type="PROSITE" id="PS50857"/>
    </source>
</evidence>
<evidence type="ECO:0000256" key="11">
    <source>
        <dbReference type="ARBA" id="ARBA00022989"/>
    </source>
</evidence>
<evidence type="ECO:0000256" key="5">
    <source>
        <dbReference type="ARBA" id="ARBA00022617"/>
    </source>
</evidence>
<comment type="similarity">
    <text evidence="2">Belongs to the cytochrome c oxidase subunit 2 family.</text>
</comment>
<keyword evidence="8 18" id="KW-0479">Metal-binding</keyword>
<feature type="transmembrane region" description="Helical" evidence="20">
    <location>
        <begin position="65"/>
        <end position="85"/>
    </location>
</feature>
<protein>
    <recommendedName>
        <fullName evidence="3">cytochrome-c oxidase</fullName>
        <ecNumber evidence="3">7.1.1.9</ecNumber>
    </recommendedName>
    <alternativeName>
        <fullName evidence="16">Cytochrome aa3 subunit 2</fullName>
    </alternativeName>
</protein>
<feature type="transmembrane region" description="Helical" evidence="20">
    <location>
        <begin position="20"/>
        <end position="45"/>
    </location>
</feature>
<dbReference type="Gene3D" id="2.60.40.420">
    <property type="entry name" value="Cupredoxins - blue copper proteins"/>
    <property type="match status" value="1"/>
</dbReference>
<dbReference type="Pfam" id="PF13442">
    <property type="entry name" value="Cytochrome_CBB3"/>
    <property type="match status" value="1"/>
</dbReference>
<dbReference type="PROSITE" id="PS50857">
    <property type="entry name" value="COX2_CUA"/>
    <property type="match status" value="1"/>
</dbReference>
<feature type="compositionally biased region" description="Polar residues" evidence="19">
    <location>
        <begin position="315"/>
        <end position="333"/>
    </location>
</feature>
<keyword evidence="12 18" id="KW-0408">Iron</keyword>
<dbReference type="eggNOG" id="COG1622">
    <property type="taxonomic scope" value="Bacteria"/>
</dbReference>
<dbReference type="Gene3D" id="1.10.287.90">
    <property type="match status" value="1"/>
</dbReference>
<dbReference type="InterPro" id="IPR008972">
    <property type="entry name" value="Cupredoxin"/>
</dbReference>
<keyword evidence="14 20" id="KW-0472">Membrane</keyword>
<dbReference type="PROSITE" id="PS00078">
    <property type="entry name" value="COX2"/>
    <property type="match status" value="1"/>
</dbReference>
<keyword evidence="6" id="KW-0679">Respiratory chain</keyword>
<evidence type="ECO:0000256" key="17">
    <source>
        <dbReference type="ARBA" id="ARBA00047816"/>
    </source>
</evidence>
<dbReference type="PROSITE" id="PS51007">
    <property type="entry name" value="CYTC"/>
    <property type="match status" value="1"/>
</dbReference>
<dbReference type="InterPro" id="IPR014222">
    <property type="entry name" value="Cyt_c_oxidase_su2"/>
</dbReference>
<dbReference type="PANTHER" id="PTHR22888:SF9">
    <property type="entry name" value="CYTOCHROME C OXIDASE SUBUNIT 2"/>
    <property type="match status" value="1"/>
</dbReference>
<evidence type="ECO:0000259" key="22">
    <source>
        <dbReference type="PROSITE" id="PS51007"/>
    </source>
</evidence>
<evidence type="ECO:0000256" key="20">
    <source>
        <dbReference type="SAM" id="Phobius"/>
    </source>
</evidence>
<dbReference type="OrthoDB" id="9773456at2"/>
<sequence>MFNFPLAPPSASNFAGEHDLVFYALCLLSLFFLVIVTVGIIAFSIRYRAGNKVDRSRPMYENLKIELTLTFVPLILGIGMFWLGARVFVEMRTPPKDAQEIFVVGKQWMWHIQHGNGVRENNTLHVPVGKPVKLTMISQDVIHGLYIPAFRVQMHVVPGRYTSLWFTATKAGEYHLFCSMYCGTQHSEMGGKVVAMEAGEYAKWLANGGMSVAPMSMEQAGQKIYNKVGCNNCHGETSTPRAPTLMGIYNTKRTFTDGSSLVANEEYLRESILRPYNHLTQGYDETMPAYDGQLTEGDVLNLIAYIKAMGTTAGSTTPTSIVNRRTAPTNATGQDVPDTLSVGAMQYNQEDPNATPTVRNNTPAVGAIAAEKGKNP</sequence>
<keyword evidence="5 18" id="KW-0349">Heme</keyword>
<evidence type="ECO:0000256" key="4">
    <source>
        <dbReference type="ARBA" id="ARBA00022448"/>
    </source>
</evidence>
<reference evidence="23 24" key="1">
    <citation type="journal article" date="2014" name="PLoS ONE">
        <title>The first complete genome sequence of the class fimbriimonadia in the phylum armatimonadetes.</title>
        <authorList>
            <person name="Hu Z.Y."/>
            <person name="Wang Y.Z."/>
            <person name="Im W.T."/>
            <person name="Wang S.Y."/>
            <person name="Zhao G.P."/>
            <person name="Zheng H.J."/>
            <person name="Quan Z.X."/>
        </authorList>
    </citation>
    <scope>NUCLEOTIDE SEQUENCE [LARGE SCALE GENOMIC DNA]</scope>
    <source>
        <strain evidence="23">Gsoil 348</strain>
    </source>
</reference>
<feature type="region of interest" description="Disordered" evidence="19">
    <location>
        <begin position="349"/>
        <end position="376"/>
    </location>
</feature>
<evidence type="ECO:0000256" key="13">
    <source>
        <dbReference type="ARBA" id="ARBA00023008"/>
    </source>
</evidence>
<dbReference type="InterPro" id="IPR045187">
    <property type="entry name" value="CcO_II"/>
</dbReference>
<evidence type="ECO:0000256" key="12">
    <source>
        <dbReference type="ARBA" id="ARBA00023004"/>
    </source>
</evidence>
<dbReference type="CDD" id="cd13915">
    <property type="entry name" value="CuRO_HCO_II_like_2"/>
    <property type="match status" value="1"/>
</dbReference>
<dbReference type="GO" id="GO:0016020">
    <property type="term" value="C:membrane"/>
    <property type="evidence" value="ECO:0007669"/>
    <property type="project" value="UniProtKB-SubCell"/>
</dbReference>
<dbReference type="GO" id="GO:0004129">
    <property type="term" value="F:cytochrome-c oxidase activity"/>
    <property type="evidence" value="ECO:0007669"/>
    <property type="project" value="UniProtKB-EC"/>
</dbReference>
<keyword evidence="4" id="KW-0813">Transport</keyword>
<dbReference type="eggNOG" id="COG2010">
    <property type="taxonomic scope" value="Bacteria"/>
</dbReference>
<dbReference type="EMBL" id="CP007139">
    <property type="protein sequence ID" value="AIE85556.1"/>
    <property type="molecule type" value="Genomic_DNA"/>
</dbReference>